<dbReference type="InterPro" id="IPR013325">
    <property type="entry name" value="RNA_pol_sigma_r2"/>
</dbReference>
<dbReference type="InterPro" id="IPR036388">
    <property type="entry name" value="WH-like_DNA-bd_sf"/>
</dbReference>
<keyword evidence="5" id="KW-0804">Transcription</keyword>
<evidence type="ECO:0000256" key="1">
    <source>
        <dbReference type="ARBA" id="ARBA00010641"/>
    </source>
</evidence>
<feature type="domain" description="RNA polymerase sigma-70 region 2" evidence="6">
    <location>
        <begin position="31"/>
        <end position="99"/>
    </location>
</feature>
<sequence length="190" mass="21056">MNGESALAPDAEDTALLARIATGSEAAMGVFYHRHEARVYAFVMQRLGNAADAAEVLNEVMLEVWRSAKHFAGRAKVTTWLLGIAHNRSIDLLRRRGRRAADSLDFDVVDDRPDPGPAAVAHAQNGEYIRRCMHGLPEAQRQVVHLTFFEDLPYGEIAEILSIPEGTVKTRMFHARKALAQCLEQLGARP</sequence>
<dbReference type="NCBIfam" id="TIGR02937">
    <property type="entry name" value="sigma70-ECF"/>
    <property type="match status" value="1"/>
</dbReference>
<dbReference type="AlphaFoldDB" id="A0A1V3NB32"/>
<feature type="domain" description="RNA polymerase sigma factor 70 region 4 type 2" evidence="7">
    <location>
        <begin position="127"/>
        <end position="179"/>
    </location>
</feature>
<comment type="similarity">
    <text evidence="1">Belongs to the sigma-70 factor family. ECF subfamily.</text>
</comment>
<dbReference type="CDD" id="cd06171">
    <property type="entry name" value="Sigma70_r4"/>
    <property type="match status" value="1"/>
</dbReference>
<dbReference type="Gene3D" id="1.10.1740.10">
    <property type="match status" value="1"/>
</dbReference>
<dbReference type="STRING" id="108003.B1C78_15640"/>
<accession>A0A1V3NB32</accession>
<reference evidence="8 9" key="1">
    <citation type="submission" date="2017-02" db="EMBL/GenBank/DDBJ databases">
        <title>Genomic diversity within the haloalkaliphilic genus Thioalkalivibrio.</title>
        <authorList>
            <person name="Ahn A.-C."/>
            <person name="Meier-Kolthoff J."/>
            <person name="Overmars L."/>
            <person name="Richter M."/>
            <person name="Woyke T."/>
            <person name="Sorokin D.Y."/>
            <person name="Muyzer G."/>
        </authorList>
    </citation>
    <scope>NUCLEOTIDE SEQUENCE [LARGE SCALE GENOMIC DNA]</scope>
    <source>
        <strain evidence="8 9">ALJD</strain>
    </source>
</reference>
<dbReference type="OrthoDB" id="9784272at2"/>
<proteinExistence type="inferred from homology"/>
<organism evidence="8 9">
    <name type="scientific">Thioalkalivibrio denitrificans</name>
    <dbReference type="NCBI Taxonomy" id="108003"/>
    <lineage>
        <taxon>Bacteria</taxon>
        <taxon>Pseudomonadati</taxon>
        <taxon>Pseudomonadota</taxon>
        <taxon>Gammaproteobacteria</taxon>
        <taxon>Chromatiales</taxon>
        <taxon>Ectothiorhodospiraceae</taxon>
        <taxon>Thioalkalivibrio</taxon>
    </lineage>
</organism>
<dbReference type="Pfam" id="PF04542">
    <property type="entry name" value="Sigma70_r2"/>
    <property type="match status" value="1"/>
</dbReference>
<keyword evidence="9" id="KW-1185">Reference proteome</keyword>
<dbReference type="EMBL" id="MVBK01000112">
    <property type="protein sequence ID" value="OOG22016.1"/>
    <property type="molecule type" value="Genomic_DNA"/>
</dbReference>
<dbReference type="PANTHER" id="PTHR43133">
    <property type="entry name" value="RNA POLYMERASE ECF-TYPE SIGMA FACTO"/>
    <property type="match status" value="1"/>
</dbReference>
<evidence type="ECO:0008006" key="10">
    <source>
        <dbReference type="Google" id="ProtNLM"/>
    </source>
</evidence>
<protein>
    <recommendedName>
        <fullName evidence="10">RNA polymerase subunit sigma</fullName>
    </recommendedName>
</protein>
<dbReference type="RefSeq" id="WP_077280089.1">
    <property type="nucleotide sequence ID" value="NZ_MVBK01000112.1"/>
</dbReference>
<dbReference type="PANTHER" id="PTHR43133:SF8">
    <property type="entry name" value="RNA POLYMERASE SIGMA FACTOR HI_1459-RELATED"/>
    <property type="match status" value="1"/>
</dbReference>
<dbReference type="InterPro" id="IPR013249">
    <property type="entry name" value="RNA_pol_sigma70_r4_t2"/>
</dbReference>
<dbReference type="GO" id="GO:0006352">
    <property type="term" value="P:DNA-templated transcription initiation"/>
    <property type="evidence" value="ECO:0007669"/>
    <property type="project" value="InterPro"/>
</dbReference>
<name>A0A1V3NB32_9GAMM</name>
<evidence type="ECO:0000313" key="9">
    <source>
        <dbReference type="Proteomes" id="UP000189462"/>
    </source>
</evidence>
<keyword evidence="4" id="KW-0238">DNA-binding</keyword>
<evidence type="ECO:0000256" key="5">
    <source>
        <dbReference type="ARBA" id="ARBA00023163"/>
    </source>
</evidence>
<dbReference type="InterPro" id="IPR007627">
    <property type="entry name" value="RNA_pol_sigma70_r2"/>
</dbReference>
<dbReference type="InterPro" id="IPR014284">
    <property type="entry name" value="RNA_pol_sigma-70_dom"/>
</dbReference>
<comment type="caution">
    <text evidence="8">The sequence shown here is derived from an EMBL/GenBank/DDBJ whole genome shotgun (WGS) entry which is preliminary data.</text>
</comment>
<dbReference type="GO" id="GO:0016987">
    <property type="term" value="F:sigma factor activity"/>
    <property type="evidence" value="ECO:0007669"/>
    <property type="project" value="UniProtKB-KW"/>
</dbReference>
<dbReference type="InterPro" id="IPR039425">
    <property type="entry name" value="RNA_pol_sigma-70-like"/>
</dbReference>
<evidence type="ECO:0000259" key="6">
    <source>
        <dbReference type="Pfam" id="PF04542"/>
    </source>
</evidence>
<dbReference type="Gene3D" id="1.10.10.10">
    <property type="entry name" value="Winged helix-like DNA-binding domain superfamily/Winged helix DNA-binding domain"/>
    <property type="match status" value="1"/>
</dbReference>
<dbReference type="SUPFAM" id="SSF88659">
    <property type="entry name" value="Sigma3 and sigma4 domains of RNA polymerase sigma factors"/>
    <property type="match status" value="1"/>
</dbReference>
<evidence type="ECO:0000256" key="4">
    <source>
        <dbReference type="ARBA" id="ARBA00023125"/>
    </source>
</evidence>
<dbReference type="SUPFAM" id="SSF88946">
    <property type="entry name" value="Sigma2 domain of RNA polymerase sigma factors"/>
    <property type="match status" value="1"/>
</dbReference>
<evidence type="ECO:0000256" key="2">
    <source>
        <dbReference type="ARBA" id="ARBA00023015"/>
    </source>
</evidence>
<keyword evidence="2" id="KW-0805">Transcription regulation</keyword>
<evidence type="ECO:0000259" key="7">
    <source>
        <dbReference type="Pfam" id="PF08281"/>
    </source>
</evidence>
<dbReference type="GO" id="GO:0003677">
    <property type="term" value="F:DNA binding"/>
    <property type="evidence" value="ECO:0007669"/>
    <property type="project" value="UniProtKB-KW"/>
</dbReference>
<evidence type="ECO:0000256" key="3">
    <source>
        <dbReference type="ARBA" id="ARBA00023082"/>
    </source>
</evidence>
<evidence type="ECO:0000313" key="8">
    <source>
        <dbReference type="EMBL" id="OOG22016.1"/>
    </source>
</evidence>
<keyword evidence="3" id="KW-0731">Sigma factor</keyword>
<dbReference type="Pfam" id="PF08281">
    <property type="entry name" value="Sigma70_r4_2"/>
    <property type="match status" value="1"/>
</dbReference>
<gene>
    <name evidence="8" type="ORF">B1C78_15640</name>
</gene>
<dbReference type="InterPro" id="IPR013324">
    <property type="entry name" value="RNA_pol_sigma_r3/r4-like"/>
</dbReference>
<dbReference type="Proteomes" id="UP000189462">
    <property type="component" value="Unassembled WGS sequence"/>
</dbReference>